<comment type="caution">
    <text evidence="2">The sequence shown here is derived from an EMBL/GenBank/DDBJ whole genome shotgun (WGS) entry which is preliminary data.</text>
</comment>
<sequence>MQPSVMAHTGYSFYCYDDTFYLVIKSASFYTKQLIHFNWAHPCAGFDLWGFCYHFKSTLITTRIVLDETGNEKVVRSKTKQSTAVEPPKGQAWAKTDQTKGELKGRSLKGDKPSEEQRN</sequence>
<accession>A0ABQ8BWR0</accession>
<dbReference type="Proteomes" id="UP000824890">
    <property type="component" value="Unassembled WGS sequence"/>
</dbReference>
<keyword evidence="3" id="KW-1185">Reference proteome</keyword>
<evidence type="ECO:0000256" key="1">
    <source>
        <dbReference type="SAM" id="MobiDB-lite"/>
    </source>
</evidence>
<evidence type="ECO:0000313" key="2">
    <source>
        <dbReference type="EMBL" id="KAH0909198.1"/>
    </source>
</evidence>
<dbReference type="EMBL" id="JAGKQM010000009">
    <property type="protein sequence ID" value="KAH0909198.1"/>
    <property type="molecule type" value="Genomic_DNA"/>
</dbReference>
<feature type="region of interest" description="Disordered" evidence="1">
    <location>
        <begin position="76"/>
        <end position="119"/>
    </location>
</feature>
<gene>
    <name evidence="2" type="ORF">HID58_032519</name>
</gene>
<name>A0ABQ8BWR0_BRANA</name>
<feature type="compositionally biased region" description="Basic and acidic residues" evidence="1">
    <location>
        <begin position="97"/>
        <end position="119"/>
    </location>
</feature>
<proteinExistence type="predicted"/>
<protein>
    <submittedName>
        <fullName evidence="2">Uncharacterized protein</fullName>
    </submittedName>
</protein>
<evidence type="ECO:0000313" key="3">
    <source>
        <dbReference type="Proteomes" id="UP000824890"/>
    </source>
</evidence>
<organism evidence="2 3">
    <name type="scientific">Brassica napus</name>
    <name type="common">Rape</name>
    <dbReference type="NCBI Taxonomy" id="3708"/>
    <lineage>
        <taxon>Eukaryota</taxon>
        <taxon>Viridiplantae</taxon>
        <taxon>Streptophyta</taxon>
        <taxon>Embryophyta</taxon>
        <taxon>Tracheophyta</taxon>
        <taxon>Spermatophyta</taxon>
        <taxon>Magnoliopsida</taxon>
        <taxon>eudicotyledons</taxon>
        <taxon>Gunneridae</taxon>
        <taxon>Pentapetalae</taxon>
        <taxon>rosids</taxon>
        <taxon>malvids</taxon>
        <taxon>Brassicales</taxon>
        <taxon>Brassicaceae</taxon>
        <taxon>Brassiceae</taxon>
        <taxon>Brassica</taxon>
    </lineage>
</organism>
<reference evidence="2 3" key="1">
    <citation type="submission" date="2021-05" db="EMBL/GenBank/DDBJ databases">
        <title>Genome Assembly of Synthetic Allotetraploid Brassica napus Reveals Homoeologous Exchanges between Subgenomes.</title>
        <authorList>
            <person name="Davis J.T."/>
        </authorList>
    </citation>
    <scope>NUCLEOTIDE SEQUENCE [LARGE SCALE GENOMIC DNA]</scope>
    <source>
        <strain evidence="3">cv. Da-Ae</strain>
        <tissue evidence="2">Seedling</tissue>
    </source>
</reference>